<dbReference type="InterPro" id="IPR022212">
    <property type="entry name" value="DUF3741"/>
</dbReference>
<feature type="domain" description="DUF4378" evidence="3">
    <location>
        <begin position="755"/>
        <end position="903"/>
    </location>
</feature>
<feature type="region of interest" description="Disordered" evidence="1">
    <location>
        <begin position="610"/>
        <end position="664"/>
    </location>
</feature>
<evidence type="ECO:0008006" key="6">
    <source>
        <dbReference type="Google" id="ProtNLM"/>
    </source>
</evidence>
<dbReference type="Proteomes" id="UP000195402">
    <property type="component" value="Unassembled WGS sequence"/>
</dbReference>
<accession>A0A200QU87</accession>
<feature type="compositionally biased region" description="Polar residues" evidence="1">
    <location>
        <begin position="620"/>
        <end position="637"/>
    </location>
</feature>
<evidence type="ECO:0000259" key="3">
    <source>
        <dbReference type="Pfam" id="PF14309"/>
    </source>
</evidence>
<dbReference type="AlphaFoldDB" id="A0A200QU87"/>
<dbReference type="Pfam" id="PF12552">
    <property type="entry name" value="DUF3741"/>
    <property type="match status" value="1"/>
</dbReference>
<feature type="region of interest" description="Disordered" evidence="1">
    <location>
        <begin position="325"/>
        <end position="347"/>
    </location>
</feature>
<evidence type="ECO:0000259" key="2">
    <source>
        <dbReference type="Pfam" id="PF12552"/>
    </source>
</evidence>
<dbReference type="OrthoDB" id="770239at2759"/>
<feature type="domain" description="DUF3741" evidence="2">
    <location>
        <begin position="190"/>
        <end position="233"/>
    </location>
</feature>
<feature type="region of interest" description="Disordered" evidence="1">
    <location>
        <begin position="37"/>
        <end position="56"/>
    </location>
</feature>
<evidence type="ECO:0000313" key="5">
    <source>
        <dbReference type="Proteomes" id="UP000195402"/>
    </source>
</evidence>
<evidence type="ECO:0000256" key="1">
    <source>
        <dbReference type="SAM" id="MobiDB-lite"/>
    </source>
</evidence>
<organism evidence="4 5">
    <name type="scientific">Macleaya cordata</name>
    <name type="common">Five-seeded plume-poppy</name>
    <name type="synonym">Bocconia cordata</name>
    <dbReference type="NCBI Taxonomy" id="56857"/>
    <lineage>
        <taxon>Eukaryota</taxon>
        <taxon>Viridiplantae</taxon>
        <taxon>Streptophyta</taxon>
        <taxon>Embryophyta</taxon>
        <taxon>Tracheophyta</taxon>
        <taxon>Spermatophyta</taxon>
        <taxon>Magnoliopsida</taxon>
        <taxon>Ranunculales</taxon>
        <taxon>Papaveraceae</taxon>
        <taxon>Papaveroideae</taxon>
        <taxon>Macleaya</taxon>
    </lineage>
</organism>
<dbReference type="FunCoup" id="A0A200QU87">
    <property type="interactions" value="1620"/>
</dbReference>
<evidence type="ECO:0000313" key="4">
    <source>
        <dbReference type="EMBL" id="OVA14023.1"/>
    </source>
</evidence>
<dbReference type="PANTHER" id="PTHR47212">
    <property type="entry name" value="ADHESIN-LIKE PROTEIN, PUTATIVE (DUF3741)-RELATED"/>
    <property type="match status" value="1"/>
</dbReference>
<gene>
    <name evidence="4" type="ORF">BVC80_1787g99</name>
</gene>
<sequence>MGKRSQRNSLYREKHHTGCMSGLISIFDFRQGRSSQKLLPDRRHGSSRHAVGTGYSKNRLKLLHDVDPFEGKNDGDDNKTSKIDIGRRSVKKLMEEEMVSVQHPKKKIRTAAVESQEPEYSHLDLVALMEEFCSHVHQRLHHENKGDSSDGQDSISSVNHDQLDELDLQLVRKHTILEEKLSEAAEAFLNQKFIDAKQSTDGAIHQTQQFMDALDILNSNKDLLLKLLEDSNSLLVKHIQDLRDAQSEKGEPKKSLARTKLSEEEIVSSTQCQELVVRKQIQKQNMYKFFWRKAKSESKNSSKDSDSSPLASKRIVVLKPNPAGIQNSAASASPRSSTQFQYSLNSQGQDGRFNSKFSLREIKKKLKRVMGESKKEQHRISMDAILHKIPFEFQDSVHSSKGTAGEITGKEIPRNIHSHSEKAAKPIKCDPVNGHGDTSLRDDTCKNSTIEAAGYPKQRESNIYLEAKKHLSNMLSTREEDLHLSTSKVPKSLGKTLSLPEYISSPISSPRDTEHTFVTAQMRFSFSDNFGIVSENIWQPVKENHANLLTETELQTNDGIKLQVLDLNPDTSRELLPETIVQESILSCKGDSSPKGGVEIVETTESVCTEKSNCVDDPSETNSSTPTDRSNPSTETLKNWEEEGSSKSLMDANRKNEPSLSSLDSFSSNCLLDQKVEALENINDGPEWESPVSVLKPIFLEDVTSPATPMSDPAKLKIQPLRIRFDEQDAAVVVVTPSDPEIYLTTCMEDKKPTFEYVRAVLRASGLSWDEFMTNYCSSHQLLDPSLFDEVEVSSSQLCGDPELIFDCINEVLVEVYERYFGCPPWLKFIKSNIRPVPIGNSIIQEVWECIDWHLIPQPQPCTLDHIIGKDMSKEGTWVNLQFDIEEIGIQISEAILIELMEDTIFNLCS</sequence>
<dbReference type="PANTHER" id="PTHR47212:SF4">
    <property type="entry name" value="ADHESIN-LIKE PROTEIN, PUTATIVE (DUF3741)-RELATED"/>
    <property type="match status" value="1"/>
</dbReference>
<name>A0A200QU87_MACCD</name>
<dbReference type="OMA" id="GHDVCLE"/>
<dbReference type="EMBL" id="MVGT01001064">
    <property type="protein sequence ID" value="OVA14023.1"/>
    <property type="molecule type" value="Genomic_DNA"/>
</dbReference>
<dbReference type="STRING" id="56857.A0A200QU87"/>
<proteinExistence type="predicted"/>
<reference evidence="4 5" key="1">
    <citation type="journal article" date="2017" name="Mol. Plant">
        <title>The Genome of Medicinal Plant Macleaya cordata Provides New Insights into Benzylisoquinoline Alkaloids Metabolism.</title>
        <authorList>
            <person name="Liu X."/>
            <person name="Liu Y."/>
            <person name="Huang P."/>
            <person name="Ma Y."/>
            <person name="Qing Z."/>
            <person name="Tang Q."/>
            <person name="Cao H."/>
            <person name="Cheng P."/>
            <person name="Zheng Y."/>
            <person name="Yuan Z."/>
            <person name="Zhou Y."/>
            <person name="Liu J."/>
            <person name="Tang Z."/>
            <person name="Zhuo Y."/>
            <person name="Zhang Y."/>
            <person name="Yu L."/>
            <person name="Huang J."/>
            <person name="Yang P."/>
            <person name="Peng Q."/>
            <person name="Zhang J."/>
            <person name="Jiang W."/>
            <person name="Zhang Z."/>
            <person name="Lin K."/>
            <person name="Ro D.K."/>
            <person name="Chen X."/>
            <person name="Xiong X."/>
            <person name="Shang Y."/>
            <person name="Huang S."/>
            <person name="Zeng J."/>
        </authorList>
    </citation>
    <scope>NUCLEOTIDE SEQUENCE [LARGE SCALE GENOMIC DNA]</scope>
    <source>
        <strain evidence="5">cv. BLH2017</strain>
        <tissue evidence="4">Root</tissue>
    </source>
</reference>
<keyword evidence="5" id="KW-1185">Reference proteome</keyword>
<dbReference type="InParanoid" id="A0A200QU87"/>
<comment type="caution">
    <text evidence="4">The sequence shown here is derived from an EMBL/GenBank/DDBJ whole genome shotgun (WGS) entry which is preliminary data.</text>
</comment>
<protein>
    <recommendedName>
        <fullName evidence="6">DUF4378 domain-containing protein</fullName>
    </recommendedName>
</protein>
<dbReference type="InterPro" id="IPR025486">
    <property type="entry name" value="DUF4378"/>
</dbReference>
<dbReference type="Pfam" id="PF14309">
    <property type="entry name" value="DUF4378"/>
    <property type="match status" value="1"/>
</dbReference>